<dbReference type="AlphaFoldDB" id="A0AA42R916"/>
<dbReference type="RefSeq" id="WP_270657442.1">
    <property type="nucleotide sequence ID" value="NZ_JAOCFK010000049.1"/>
</dbReference>
<dbReference type="InterPro" id="IPR014118">
    <property type="entry name" value="T4SS_TraV"/>
</dbReference>
<feature type="chain" id="PRO_5041218894" evidence="2">
    <location>
        <begin position="26"/>
        <end position="209"/>
    </location>
</feature>
<dbReference type="Pfam" id="PF09676">
    <property type="entry name" value="TraV"/>
    <property type="match status" value="1"/>
</dbReference>
<proteinExistence type="predicted"/>
<accession>A0AA42R916</accession>
<evidence type="ECO:0000313" key="3">
    <source>
        <dbReference type="EMBL" id="MDH1505874.1"/>
    </source>
</evidence>
<evidence type="ECO:0000313" key="4">
    <source>
        <dbReference type="Proteomes" id="UP001161704"/>
    </source>
</evidence>
<dbReference type="Proteomes" id="UP001161704">
    <property type="component" value="Unassembled WGS sequence"/>
</dbReference>
<keyword evidence="2" id="KW-0732">Signal</keyword>
<organism evidence="3 4">
    <name type="scientific">Aeromonas caviae</name>
    <name type="common">Aeromonas punctata</name>
    <dbReference type="NCBI Taxonomy" id="648"/>
    <lineage>
        <taxon>Bacteria</taxon>
        <taxon>Pseudomonadati</taxon>
        <taxon>Pseudomonadota</taxon>
        <taxon>Gammaproteobacteria</taxon>
        <taxon>Aeromonadales</taxon>
        <taxon>Aeromonadaceae</taxon>
        <taxon>Aeromonas</taxon>
    </lineage>
</organism>
<keyword evidence="3" id="KW-0449">Lipoprotein</keyword>
<comment type="caution">
    <text evidence="3">The sequence shown here is derived from an EMBL/GenBank/DDBJ whole genome shotgun (WGS) entry which is preliminary data.</text>
</comment>
<sequence length="209" mass="22143">MKNFSKTLLLTLMLPLAGCSLIGQSDSSCPGKPGGYVCKGPREVYELTTSKTSLFDGTQDGLDDDDDAKKGSATGKNADASGAVVDIPAVGVIPSNSQSLYRDDMSAPEPMAVRADARILRVQFAAYEDDAGSLNMPGYAYVEVEPKRWLVGAAANKQPAKIIPLQVRQDADGNLAHKQQVSSTVDPLGVRKVVNTPGQVGIPPELLRK</sequence>
<dbReference type="EMBL" id="JAOCIZ010000046">
    <property type="protein sequence ID" value="MDH1505874.1"/>
    <property type="molecule type" value="Genomic_DNA"/>
</dbReference>
<feature type="signal peptide" evidence="2">
    <location>
        <begin position="1"/>
        <end position="25"/>
    </location>
</feature>
<gene>
    <name evidence="3" type="ORF">N5I20_12485</name>
</gene>
<feature type="region of interest" description="Disordered" evidence="1">
    <location>
        <begin position="55"/>
        <end position="77"/>
    </location>
</feature>
<name>A0AA42R916_AERCA</name>
<protein>
    <submittedName>
        <fullName evidence="3">TraV family lipoprotein</fullName>
    </submittedName>
</protein>
<evidence type="ECO:0000256" key="2">
    <source>
        <dbReference type="SAM" id="SignalP"/>
    </source>
</evidence>
<evidence type="ECO:0000256" key="1">
    <source>
        <dbReference type="SAM" id="MobiDB-lite"/>
    </source>
</evidence>
<reference evidence="3" key="1">
    <citation type="submission" date="2022-09" db="EMBL/GenBank/DDBJ databases">
        <title>Intensive care unit water sources are persistently colonized with multi-drug resistant bacteria and are the site of extensive horizontal gene transfer of antibiotic resistance genes.</title>
        <authorList>
            <person name="Diorio-Toth L."/>
        </authorList>
    </citation>
    <scope>NUCLEOTIDE SEQUENCE</scope>
    <source>
        <strain evidence="3">GD03710</strain>
    </source>
</reference>